<name>A0A6J5VJP4_PRUAR</name>
<dbReference type="Proteomes" id="UP000507222">
    <property type="component" value="Unassembled WGS sequence"/>
</dbReference>
<reference evidence="1 2" key="1">
    <citation type="submission" date="2020-05" db="EMBL/GenBank/DDBJ databases">
        <authorList>
            <person name="Campoy J."/>
            <person name="Schneeberger K."/>
            <person name="Spophaly S."/>
        </authorList>
    </citation>
    <scope>NUCLEOTIDE SEQUENCE [LARGE SCALE GENOMIC DNA]</scope>
    <source>
        <strain evidence="1">PruArmRojPasFocal</strain>
    </source>
</reference>
<protein>
    <submittedName>
        <fullName evidence="1">Uncharacterized protein</fullName>
    </submittedName>
</protein>
<evidence type="ECO:0000313" key="1">
    <source>
        <dbReference type="EMBL" id="CAB4286178.1"/>
    </source>
</evidence>
<accession>A0A6J5VJP4</accession>
<evidence type="ECO:0000313" key="2">
    <source>
        <dbReference type="Proteomes" id="UP000507222"/>
    </source>
</evidence>
<dbReference type="AlphaFoldDB" id="A0A6J5VJP4"/>
<proteinExistence type="predicted"/>
<dbReference type="EMBL" id="CAEKDK010000007">
    <property type="protein sequence ID" value="CAB4286178.1"/>
    <property type="molecule type" value="Genomic_DNA"/>
</dbReference>
<gene>
    <name evidence="1" type="ORF">CURHAP_LOCUS42992</name>
</gene>
<sequence length="124" mass="13954">MKGLRKLSNFEAITPKRVKPQKQVTLTSRHMVKSTGQAHTQEGRNERLIDLLLVLVVKRGSERKGLLPTKALLSWAQKDFLSTLNFKIMRGSETCSTIGRGSSVLIHSTRLSERLSVNSFLSDY</sequence>
<organism evidence="1 2">
    <name type="scientific">Prunus armeniaca</name>
    <name type="common">Apricot</name>
    <name type="synonym">Armeniaca vulgaris</name>
    <dbReference type="NCBI Taxonomy" id="36596"/>
    <lineage>
        <taxon>Eukaryota</taxon>
        <taxon>Viridiplantae</taxon>
        <taxon>Streptophyta</taxon>
        <taxon>Embryophyta</taxon>
        <taxon>Tracheophyta</taxon>
        <taxon>Spermatophyta</taxon>
        <taxon>Magnoliopsida</taxon>
        <taxon>eudicotyledons</taxon>
        <taxon>Gunneridae</taxon>
        <taxon>Pentapetalae</taxon>
        <taxon>rosids</taxon>
        <taxon>fabids</taxon>
        <taxon>Rosales</taxon>
        <taxon>Rosaceae</taxon>
        <taxon>Amygdaloideae</taxon>
        <taxon>Amygdaleae</taxon>
        <taxon>Prunus</taxon>
    </lineage>
</organism>